<dbReference type="InterPro" id="IPR015421">
    <property type="entry name" value="PyrdxlP-dep_Trfase_major"/>
</dbReference>
<proteinExistence type="inferred from homology"/>
<evidence type="ECO:0000256" key="4">
    <source>
        <dbReference type="ARBA" id="ARBA00011738"/>
    </source>
</evidence>
<comment type="subunit">
    <text evidence="4">Homodimer.</text>
</comment>
<evidence type="ECO:0000256" key="1">
    <source>
        <dbReference type="ARBA" id="ARBA00001933"/>
    </source>
</evidence>
<evidence type="ECO:0000313" key="11">
    <source>
        <dbReference type="EMBL" id="QIJ31398.1"/>
    </source>
</evidence>
<dbReference type="PANTHER" id="PTHR42684">
    <property type="entry name" value="ADENOSYLMETHIONINE-8-AMINO-7-OXONONANOATE AMINOTRANSFERASE"/>
    <property type="match status" value="1"/>
</dbReference>
<dbReference type="UniPathway" id="UPA00078"/>
<accession>A0A6G7MAA7</accession>
<comment type="subcellular location">
    <subcellularLocation>
        <location evidence="2">Cytoplasm</location>
    </subcellularLocation>
</comment>
<keyword evidence="9" id="KW-0093">Biotin biosynthesis</keyword>
<evidence type="ECO:0000256" key="6">
    <source>
        <dbReference type="ARBA" id="ARBA00022576"/>
    </source>
</evidence>
<dbReference type="InterPro" id="IPR005815">
    <property type="entry name" value="BioA"/>
</dbReference>
<dbReference type="AlphaFoldDB" id="A0A6G7MAA7"/>
<keyword evidence="7" id="KW-0808">Transferase</keyword>
<dbReference type="EMBL" id="MT109185">
    <property type="protein sequence ID" value="QIJ31398.1"/>
    <property type="molecule type" value="Genomic_DNA"/>
</dbReference>
<keyword evidence="5" id="KW-0963">Cytoplasm</keyword>
<evidence type="ECO:0000256" key="10">
    <source>
        <dbReference type="ARBA" id="ARBA00022898"/>
    </source>
</evidence>
<dbReference type="PANTHER" id="PTHR42684:SF17">
    <property type="entry name" value="ADENOSYLMETHIONINE-8-AMINO-7-OXONONANOATE AMINOTRANSFERASE"/>
    <property type="match status" value="1"/>
</dbReference>
<dbReference type="InterPro" id="IPR005814">
    <property type="entry name" value="Aminotrans_3"/>
</dbReference>
<dbReference type="FunFam" id="3.40.640.10:FF:000078">
    <property type="entry name" value="Adenosylmethionine-8-amino-7-oxononanoate aminotransferase"/>
    <property type="match status" value="1"/>
</dbReference>
<organism evidence="11">
    <name type="scientific">uncultured organism</name>
    <dbReference type="NCBI Taxonomy" id="155900"/>
    <lineage>
        <taxon>unclassified sequences</taxon>
        <taxon>environmental samples</taxon>
    </lineage>
</organism>
<dbReference type="GO" id="GO:0004015">
    <property type="term" value="F:adenosylmethionine-8-amino-7-oxononanoate transaminase activity"/>
    <property type="evidence" value="ECO:0007669"/>
    <property type="project" value="InterPro"/>
</dbReference>
<dbReference type="GO" id="GO:0009102">
    <property type="term" value="P:biotin biosynthetic process"/>
    <property type="evidence" value="ECO:0007669"/>
    <property type="project" value="UniProtKB-UniPathway"/>
</dbReference>
<dbReference type="SUPFAM" id="SSF53383">
    <property type="entry name" value="PLP-dependent transferases"/>
    <property type="match status" value="1"/>
</dbReference>
<dbReference type="InterPro" id="IPR049704">
    <property type="entry name" value="Aminotrans_3_PPA_site"/>
</dbReference>
<dbReference type="Gene3D" id="3.90.1150.10">
    <property type="entry name" value="Aspartate Aminotransferase, domain 1"/>
    <property type="match status" value="1"/>
</dbReference>
<evidence type="ECO:0000256" key="7">
    <source>
        <dbReference type="ARBA" id="ARBA00022679"/>
    </source>
</evidence>
<reference evidence="11" key="1">
    <citation type="submission" date="2020-02" db="EMBL/GenBank/DDBJ databases">
        <authorList>
            <person name="Sanka Loganathachetti D."/>
            <person name="Muthuraman S."/>
        </authorList>
    </citation>
    <scope>NUCLEOTIDE SEQUENCE</scope>
</reference>
<dbReference type="InterPro" id="IPR015422">
    <property type="entry name" value="PyrdxlP-dep_Trfase_small"/>
</dbReference>
<dbReference type="PROSITE" id="PS00600">
    <property type="entry name" value="AA_TRANSFER_CLASS_3"/>
    <property type="match status" value="1"/>
</dbReference>
<dbReference type="CDD" id="cd00610">
    <property type="entry name" value="OAT_like"/>
    <property type="match status" value="1"/>
</dbReference>
<dbReference type="Gene3D" id="3.40.640.10">
    <property type="entry name" value="Type I PLP-dependent aspartate aminotransferase-like (Major domain)"/>
    <property type="match status" value="1"/>
</dbReference>
<comment type="pathway">
    <text evidence="3">Cofactor biosynthesis; biotin biosynthesis.</text>
</comment>
<evidence type="ECO:0000256" key="3">
    <source>
        <dbReference type="ARBA" id="ARBA00004746"/>
    </source>
</evidence>
<dbReference type="InterPro" id="IPR015424">
    <property type="entry name" value="PyrdxlP-dep_Trfase"/>
</dbReference>
<dbReference type="NCBIfam" id="TIGR00508">
    <property type="entry name" value="bioA"/>
    <property type="match status" value="1"/>
</dbReference>
<dbReference type="PIRSF" id="PIRSF000521">
    <property type="entry name" value="Transaminase_4ab_Lys_Orn"/>
    <property type="match status" value="1"/>
</dbReference>
<dbReference type="Pfam" id="PF00202">
    <property type="entry name" value="Aminotran_3"/>
    <property type="match status" value="1"/>
</dbReference>
<evidence type="ECO:0000256" key="5">
    <source>
        <dbReference type="ARBA" id="ARBA00022490"/>
    </source>
</evidence>
<evidence type="ECO:0000256" key="8">
    <source>
        <dbReference type="ARBA" id="ARBA00022691"/>
    </source>
</evidence>
<name>A0A6G7MAA7_9ZZZZ</name>
<keyword evidence="8" id="KW-0949">S-adenosyl-L-methionine</keyword>
<protein>
    <submittedName>
        <fullName evidence="11">Adenosylmethionine--8-amino-7-oxononanoate transaminase</fullName>
    </submittedName>
</protein>
<dbReference type="HAMAP" id="MF_00834">
    <property type="entry name" value="BioA"/>
    <property type="match status" value="1"/>
</dbReference>
<evidence type="ECO:0000256" key="2">
    <source>
        <dbReference type="ARBA" id="ARBA00004496"/>
    </source>
</evidence>
<dbReference type="GO" id="GO:0030170">
    <property type="term" value="F:pyridoxal phosphate binding"/>
    <property type="evidence" value="ECO:0007669"/>
    <property type="project" value="InterPro"/>
</dbReference>
<sequence>MNATREEIERWDREIVWHAFTQMAEYEPFLIDRAHGCTLVDSDGREYLDGVSSLWCNIHGHRHPRLDEALRRQLDQVAHVTSLGMSHPVTVSLAKRLVDIAPPGLNHVFFSSDGSSAVEVALKMVFQYWRQRGDPRPGKTKYVALGDAYHGDTLGSVSVGGVTRFHEMFQPLLFDVIRLPAPQCYRLPAGVTRETACDYYLGQLERTLEANHEEIAALVIEPLVQAAAGMITHPEGYLRGVRELTQRYDVLLIADEVAVGFGRTGTMFACEQEDVAPDLLCLGKGLTGGYLPMAATLATDEIWGAFLGDYSESRTFFHGHTYGGNPLAAAVASASLDVFQEESTLGNMRDKVERLSSHLERIGQLAHVGDVRQRGLIAGIELVQDTRTKHPYAWTEKRGIRVCEHARKEGVWLRPLGNVVVIMPPLAITSSELDIICLAAERGILRT</sequence>
<evidence type="ECO:0000256" key="9">
    <source>
        <dbReference type="ARBA" id="ARBA00022756"/>
    </source>
</evidence>
<keyword evidence="10" id="KW-0663">Pyridoxal phosphate</keyword>
<comment type="cofactor">
    <cofactor evidence="1">
        <name>pyridoxal 5'-phosphate</name>
        <dbReference type="ChEBI" id="CHEBI:597326"/>
    </cofactor>
</comment>
<keyword evidence="6" id="KW-0032">Aminotransferase</keyword>